<dbReference type="CDD" id="cd06223">
    <property type="entry name" value="PRTases_typeI"/>
    <property type="match status" value="1"/>
</dbReference>
<evidence type="ECO:0000256" key="3">
    <source>
        <dbReference type="ARBA" id="ARBA00022676"/>
    </source>
</evidence>
<accession>A0A1G6TUJ3</accession>
<comment type="function">
    <text evidence="7">Catalyzes the transfer of a ribosyl phosphate group from 5-phosphoribose 1-diphosphate to orotate, leading to the formation of orotidine monophosphate (OMP).</text>
</comment>
<evidence type="ECO:0000259" key="8">
    <source>
        <dbReference type="Pfam" id="PF00156"/>
    </source>
</evidence>
<dbReference type="HAMAP" id="MF_01208">
    <property type="entry name" value="PyrE"/>
    <property type="match status" value="1"/>
</dbReference>
<evidence type="ECO:0000256" key="1">
    <source>
        <dbReference type="ARBA" id="ARBA00004889"/>
    </source>
</evidence>
<dbReference type="PANTHER" id="PTHR19278:SF9">
    <property type="entry name" value="URIDINE 5'-MONOPHOSPHATE SYNTHASE"/>
    <property type="match status" value="1"/>
</dbReference>
<evidence type="ECO:0000256" key="7">
    <source>
        <dbReference type="HAMAP-Rule" id="MF_01208"/>
    </source>
</evidence>
<dbReference type="SUPFAM" id="SSF53271">
    <property type="entry name" value="PRTase-like"/>
    <property type="match status" value="1"/>
</dbReference>
<dbReference type="UniPathway" id="UPA00070">
    <property type="reaction ID" value="UER00119"/>
</dbReference>
<evidence type="ECO:0000256" key="2">
    <source>
        <dbReference type="ARBA" id="ARBA00011971"/>
    </source>
</evidence>
<feature type="binding site" evidence="7">
    <location>
        <position position="120"/>
    </location>
    <ligand>
        <name>orotate</name>
        <dbReference type="ChEBI" id="CHEBI:30839"/>
    </ligand>
</feature>
<evidence type="ECO:0000256" key="4">
    <source>
        <dbReference type="ARBA" id="ARBA00022679"/>
    </source>
</evidence>
<comment type="catalytic activity">
    <reaction evidence="7">
        <text>orotidine 5'-phosphate + diphosphate = orotate + 5-phospho-alpha-D-ribose 1-diphosphate</text>
        <dbReference type="Rhea" id="RHEA:10380"/>
        <dbReference type="ChEBI" id="CHEBI:30839"/>
        <dbReference type="ChEBI" id="CHEBI:33019"/>
        <dbReference type="ChEBI" id="CHEBI:57538"/>
        <dbReference type="ChEBI" id="CHEBI:58017"/>
        <dbReference type="EC" id="2.4.2.10"/>
    </reaction>
</comment>
<dbReference type="GO" id="GO:0004588">
    <property type="term" value="F:orotate phosphoribosyltransferase activity"/>
    <property type="evidence" value="ECO:0007669"/>
    <property type="project" value="UniProtKB-UniRule"/>
</dbReference>
<dbReference type="Pfam" id="PF00156">
    <property type="entry name" value="Pribosyltran"/>
    <property type="match status" value="1"/>
</dbReference>
<evidence type="ECO:0000313" key="10">
    <source>
        <dbReference type="Proteomes" id="UP000198995"/>
    </source>
</evidence>
<dbReference type="GO" id="GO:0019856">
    <property type="term" value="P:pyrimidine nucleobase biosynthetic process"/>
    <property type="evidence" value="ECO:0007669"/>
    <property type="project" value="InterPro"/>
</dbReference>
<dbReference type="InterPro" id="IPR029057">
    <property type="entry name" value="PRTase-like"/>
</dbReference>
<dbReference type="GO" id="GO:0044205">
    <property type="term" value="P:'de novo' UMP biosynthetic process"/>
    <property type="evidence" value="ECO:0007669"/>
    <property type="project" value="UniProtKB-UniRule"/>
</dbReference>
<dbReference type="NCBIfam" id="TIGR01367">
    <property type="entry name" value="pyrE_Therm"/>
    <property type="match status" value="1"/>
</dbReference>
<name>A0A1G6TUJ3_PEPNI</name>
<comment type="subunit">
    <text evidence="7">Homodimer.</text>
</comment>
<comment type="cofactor">
    <cofactor evidence="7">
        <name>Mg(2+)</name>
        <dbReference type="ChEBI" id="CHEBI:18420"/>
    </cofactor>
</comment>
<comment type="caution">
    <text evidence="7">Lacks conserved residue(s) required for the propagation of feature annotation.</text>
</comment>
<evidence type="ECO:0000256" key="5">
    <source>
        <dbReference type="ARBA" id="ARBA00022842"/>
    </source>
</evidence>
<dbReference type="InterPro" id="IPR006273">
    <property type="entry name" value="Orotate_PRibTrfase_bac"/>
</dbReference>
<dbReference type="EC" id="2.4.2.10" evidence="2 7"/>
<dbReference type="RefSeq" id="WP_091791247.1">
    <property type="nucleotide sequence ID" value="NZ_FNAF01000002.1"/>
</dbReference>
<dbReference type="AlphaFoldDB" id="A0A1G6TUJ3"/>
<dbReference type="STRING" id="2741.SAMN04489866_102244"/>
<protein>
    <recommendedName>
        <fullName evidence="2 7">Orotate phosphoribosyltransferase</fullName>
        <shortName evidence="7">OPRT</shortName>
        <shortName evidence="7">OPRTase</shortName>
        <ecNumber evidence="2 7">2.4.2.10</ecNumber>
    </recommendedName>
</protein>
<dbReference type="GO" id="GO:0000287">
    <property type="term" value="F:magnesium ion binding"/>
    <property type="evidence" value="ECO:0007669"/>
    <property type="project" value="UniProtKB-UniRule"/>
</dbReference>
<dbReference type="InterPro" id="IPR023031">
    <property type="entry name" value="OPRT"/>
</dbReference>
<dbReference type="OrthoDB" id="9783570at2"/>
<organism evidence="9 10">
    <name type="scientific">Peptococcus niger</name>
    <dbReference type="NCBI Taxonomy" id="2741"/>
    <lineage>
        <taxon>Bacteria</taxon>
        <taxon>Bacillati</taxon>
        <taxon>Bacillota</taxon>
        <taxon>Clostridia</taxon>
        <taxon>Eubacteriales</taxon>
        <taxon>Peptococcaceae</taxon>
        <taxon>Peptococcus</taxon>
    </lineage>
</organism>
<proteinExistence type="inferred from homology"/>
<comment type="similarity">
    <text evidence="7">Belongs to the purine/pyrimidine phosphoribosyltransferase family. PyrE subfamily.</text>
</comment>
<gene>
    <name evidence="7" type="primary">pyrE</name>
    <name evidence="9" type="ORF">SAMN04489866_102244</name>
</gene>
<evidence type="ECO:0000313" key="9">
    <source>
        <dbReference type="EMBL" id="SDD32758.1"/>
    </source>
</evidence>
<dbReference type="PANTHER" id="PTHR19278">
    <property type="entry name" value="OROTATE PHOSPHORIBOSYLTRANSFERASE"/>
    <property type="match status" value="1"/>
</dbReference>
<feature type="binding site" description="in other chain" evidence="7">
    <location>
        <begin position="116"/>
        <end position="124"/>
    </location>
    <ligand>
        <name>5-phospho-alpha-D-ribose 1-diphosphate</name>
        <dbReference type="ChEBI" id="CHEBI:58017"/>
        <note>ligand shared between dimeric partners</note>
    </ligand>
</feature>
<keyword evidence="5 7" id="KW-0460">Magnesium</keyword>
<keyword evidence="6 7" id="KW-0665">Pyrimidine biosynthesis</keyword>
<dbReference type="EMBL" id="FNAF01000002">
    <property type="protein sequence ID" value="SDD32758.1"/>
    <property type="molecule type" value="Genomic_DNA"/>
</dbReference>
<evidence type="ECO:0000256" key="6">
    <source>
        <dbReference type="ARBA" id="ARBA00022975"/>
    </source>
</evidence>
<sequence>MKKEEALAILEETGAYQRGHFKLSSGLHSDVYVQCAQLLMHPALAERICREVADLWRDDKPEMVVGPAIGGILVAYEVGRALQVPTIFAERENGVMTLRRGFAPHVTKGMRVLVTEDVLTTGGSAQEVVALLQEQGAEVIGAASIIDRTHGNQVKLTVPYRSLISLEAGTYPPEDCPLCAEGAPINKPGSRPGL</sequence>
<dbReference type="Proteomes" id="UP000198995">
    <property type="component" value="Unassembled WGS sequence"/>
</dbReference>
<dbReference type="InterPro" id="IPR000836">
    <property type="entry name" value="PRTase_dom"/>
</dbReference>
<keyword evidence="10" id="KW-1185">Reference proteome</keyword>
<keyword evidence="4 7" id="KW-0808">Transferase</keyword>
<feature type="domain" description="Phosphoribosyltransferase" evidence="8">
    <location>
        <begin position="37"/>
        <end position="162"/>
    </location>
</feature>
<comment type="pathway">
    <text evidence="1 7">Pyrimidine metabolism; UMP biosynthesis via de novo pathway; UMP from orotate: step 1/2.</text>
</comment>
<keyword evidence="3 7" id="KW-0328">Glycosyltransferase</keyword>
<dbReference type="Gene3D" id="3.40.50.2020">
    <property type="match status" value="1"/>
</dbReference>
<feature type="binding site" evidence="7">
    <location>
        <position position="148"/>
    </location>
    <ligand>
        <name>orotate</name>
        <dbReference type="ChEBI" id="CHEBI:30839"/>
    </ligand>
</feature>
<reference evidence="9 10" key="1">
    <citation type="submission" date="2016-10" db="EMBL/GenBank/DDBJ databases">
        <authorList>
            <person name="de Groot N.N."/>
        </authorList>
    </citation>
    <scope>NUCLEOTIDE SEQUENCE [LARGE SCALE GENOMIC DNA]</scope>
    <source>
        <strain evidence="9 10">DSM 20475</strain>
    </source>
</reference>